<geneLocation type="plasmid" evidence="1">
    <name>pAES7</name>
</geneLocation>
<dbReference type="RefSeq" id="WP_015063322.1">
    <property type="nucleotide sequence ID" value="NC_019366.1"/>
</dbReference>
<dbReference type="OrthoDB" id="547419at2"/>
<organism evidence="1">
    <name type="scientific">Paracoccus aestuarii</name>
    <dbReference type="NCBI Taxonomy" id="453842"/>
    <lineage>
        <taxon>Bacteria</taxon>
        <taxon>Pseudomonadati</taxon>
        <taxon>Pseudomonadota</taxon>
        <taxon>Alphaproteobacteria</taxon>
        <taxon>Rhodobacterales</taxon>
        <taxon>Paracoccaceae</taxon>
        <taxon>Paracoccus</taxon>
    </lineage>
</organism>
<evidence type="ECO:0000313" key="1">
    <source>
        <dbReference type="EMBL" id="AFQ90321.1"/>
    </source>
</evidence>
<dbReference type="AlphaFoldDB" id="J7K6Z7"/>
<accession>J7K6Z7</accession>
<protein>
    <submittedName>
        <fullName evidence="1">Uncharacterized protein</fullName>
    </submittedName>
</protein>
<keyword evidence="1" id="KW-0614">Plasmid</keyword>
<name>J7K6Z7_9RHOB</name>
<sequence length="181" mass="20574">MSDLRSRNLILHIGDPKTGSSSIQRALQFGLIKGHDKSISVFLNSQQEANAVAVARGFRAGESRRRFQASIKEIVSWLSSTDSDYPILSSEFFSEADPKLVRRAFETIRPFPKRQGFFDRLFRRGRFQSIHSNLAQNTRVIGYVRPHAGRALAAFSERAKCGYTLRDFDGWLTQVARLQTH</sequence>
<reference evidence="1" key="1">
    <citation type="journal article" date="2013" name="PLoS ONE">
        <title>Plasmids of Carotenoid-Producing Paracoccus spp. (Alphaproteobacteria) - Structure, Diversity and Evolution.</title>
        <authorList>
            <person name="Maj A."/>
            <person name="Dziewit L."/>
            <person name="Czarnecki J."/>
            <person name="Wlodarczyk M."/>
            <person name="Baj J."/>
            <person name="Skrzypczyk G."/>
            <person name="Giersz D."/>
            <person name="Bartosik D."/>
        </authorList>
    </citation>
    <scope>NUCLEOTIDE SEQUENCE</scope>
    <source>
        <strain evidence="1">DSM 19484</strain>
        <plasmid evidence="1">pAES7</plasmid>
    </source>
</reference>
<proteinExistence type="predicted"/>
<dbReference type="EMBL" id="JQ796370">
    <property type="protein sequence ID" value="AFQ90321.1"/>
    <property type="molecule type" value="Genomic_DNA"/>
</dbReference>